<name>V4A2S3_LOTGI</name>
<dbReference type="Pfam" id="PF07648">
    <property type="entry name" value="Kazal_2"/>
    <property type="match status" value="1"/>
</dbReference>
<dbReference type="PROSITE" id="PS51465">
    <property type="entry name" value="KAZAL_2"/>
    <property type="match status" value="1"/>
</dbReference>
<dbReference type="GO" id="GO:0015347">
    <property type="term" value="F:sodium-independent organic anion transmembrane transporter activity"/>
    <property type="evidence" value="ECO:0007669"/>
    <property type="project" value="TreeGrafter"/>
</dbReference>
<dbReference type="InterPro" id="IPR004156">
    <property type="entry name" value="OATP"/>
</dbReference>
<evidence type="ECO:0000259" key="10">
    <source>
        <dbReference type="PROSITE" id="PS51465"/>
    </source>
</evidence>
<dbReference type="AlphaFoldDB" id="V4A2S3"/>
<keyword evidence="7" id="KW-1015">Disulfide bond</keyword>
<dbReference type="Gene3D" id="1.20.1250.20">
    <property type="entry name" value="MFS general substrate transporter like domains"/>
    <property type="match status" value="1"/>
</dbReference>
<evidence type="ECO:0000256" key="5">
    <source>
        <dbReference type="ARBA" id="ARBA00022989"/>
    </source>
</evidence>
<dbReference type="CTD" id="20250945"/>
<dbReference type="GO" id="GO:0016323">
    <property type="term" value="C:basolateral plasma membrane"/>
    <property type="evidence" value="ECO:0007669"/>
    <property type="project" value="TreeGrafter"/>
</dbReference>
<dbReference type="PANTHER" id="PTHR11388">
    <property type="entry name" value="ORGANIC ANION TRANSPORTER"/>
    <property type="match status" value="1"/>
</dbReference>
<dbReference type="InterPro" id="IPR002350">
    <property type="entry name" value="Kazal_dom"/>
</dbReference>
<comment type="subcellular location">
    <subcellularLocation>
        <location evidence="1 8">Cell membrane</location>
        <topology evidence="1 8">Multi-pass membrane protein</topology>
    </subcellularLocation>
</comment>
<sequence length="659" mass="72480">MSENDCVLVQQEVTVKETDAQCGVGSWKPKCLQKFNNPKCLLFFLCMYGMILSFVVNGINNVNTTSLERRFNLSSARVGMISSAYDISAAVLGLGISYFGSGKNKAKFLATAGLFMVLGSCVMSIPHFSTGLYEAGERVIMLCHEENNSTEVCRTEETHLSNYLYVFVLGQMLHGVGGTTIYTVGISLLDDSVSSSNTPLYIGILYCCSILGPGIGYIIGGQFLDLYVDFDVMDTSSLNVTPEDPRWVGAWWIGFLVAAILNLIVALPLFLFGKELPSAKHVRETRISEAYGAEKSQTNPVKIKRSLKHFMKVVTKLLKNPCFVFLALSMLTEGAIIGGSATFLPKVIEMEFRVSASLAAIYTGIAVVPSAAAGQFLGGFVTRKLKLDIRGTLRLCILAMVVSLFGCSILWIRCSTEDIAGINAPYPISPEFLIQDESVYIPDLTSECNKDCHCTTNIYNPVCDTDGLLYFSPCHAGCKQRSAVVNSSDYTMCSCVNSTEGIEEGRNIGRNAVWDTNCRKSCTILYVFLCLLFLLISFCFLPIAPGDSVQLRCVNAEDKTFAQGLKSFIVRLLGTVPGPVIFGRLLDDSCVVWREECGRILSCWIYDHHLMIRNIFLLFVGTKILSIIFCSLALKLYKAPADNLNSPEEKVELETRVTT</sequence>
<comment type="similarity">
    <text evidence="2 8">Belongs to the organo anion transporter (TC 2.A.60) family.</text>
</comment>
<dbReference type="PROSITE" id="PS50850">
    <property type="entry name" value="MFS"/>
    <property type="match status" value="1"/>
</dbReference>
<proteinExistence type="inferred from homology"/>
<feature type="domain" description="Major facilitator superfamily (MFS) profile" evidence="9">
    <location>
        <begin position="41"/>
        <end position="638"/>
    </location>
</feature>
<keyword evidence="6 8" id="KW-0472">Membrane</keyword>
<dbReference type="InterPro" id="IPR036058">
    <property type="entry name" value="Kazal_dom_sf"/>
</dbReference>
<feature type="transmembrane region" description="Helical" evidence="8">
    <location>
        <begin position="79"/>
        <end position="101"/>
    </location>
</feature>
<feature type="transmembrane region" description="Helical" evidence="8">
    <location>
        <begin position="164"/>
        <end position="188"/>
    </location>
</feature>
<dbReference type="EMBL" id="KB201263">
    <property type="protein sequence ID" value="ESO98163.1"/>
    <property type="molecule type" value="Genomic_DNA"/>
</dbReference>
<evidence type="ECO:0000256" key="6">
    <source>
        <dbReference type="ARBA" id="ARBA00023136"/>
    </source>
</evidence>
<evidence type="ECO:0000313" key="12">
    <source>
        <dbReference type="Proteomes" id="UP000030746"/>
    </source>
</evidence>
<dbReference type="PANTHER" id="PTHR11388:SF100">
    <property type="entry name" value="SOLUTE CARRIER ORGANIC ANION TRANSPORTER FAMILY MEMBER 4A1"/>
    <property type="match status" value="1"/>
</dbReference>
<evidence type="ECO:0000256" key="8">
    <source>
        <dbReference type="RuleBase" id="RU362056"/>
    </source>
</evidence>
<feature type="transmembrane region" description="Helical" evidence="8">
    <location>
        <begin position="40"/>
        <end position="59"/>
    </location>
</feature>
<feature type="transmembrane region" description="Helical" evidence="8">
    <location>
        <begin position="200"/>
        <end position="220"/>
    </location>
</feature>
<keyword evidence="8" id="KW-0813">Transport</keyword>
<dbReference type="GO" id="GO:0006811">
    <property type="term" value="P:monoatomic ion transport"/>
    <property type="evidence" value="ECO:0007669"/>
    <property type="project" value="UniProtKB-KW"/>
</dbReference>
<comment type="caution">
    <text evidence="8">Lacks conserved residue(s) required for the propagation of feature annotation.</text>
</comment>
<keyword evidence="12" id="KW-1185">Reference proteome</keyword>
<evidence type="ECO:0000256" key="1">
    <source>
        <dbReference type="ARBA" id="ARBA00004651"/>
    </source>
</evidence>
<keyword evidence="5 8" id="KW-1133">Transmembrane helix</keyword>
<dbReference type="SUPFAM" id="SSF100895">
    <property type="entry name" value="Kazal-type serine protease inhibitors"/>
    <property type="match status" value="1"/>
</dbReference>
<gene>
    <name evidence="11" type="ORF">LOTGIDRAFT_239068</name>
</gene>
<dbReference type="RefSeq" id="XP_009051145.1">
    <property type="nucleotide sequence ID" value="XM_009052897.1"/>
</dbReference>
<dbReference type="SUPFAM" id="SSF103473">
    <property type="entry name" value="MFS general substrate transporter"/>
    <property type="match status" value="1"/>
</dbReference>
<feature type="transmembrane region" description="Helical" evidence="8">
    <location>
        <begin position="524"/>
        <end position="544"/>
    </location>
</feature>
<dbReference type="GO" id="GO:0043252">
    <property type="term" value="P:sodium-independent organic anion transport"/>
    <property type="evidence" value="ECO:0007669"/>
    <property type="project" value="TreeGrafter"/>
</dbReference>
<dbReference type="NCBIfam" id="TIGR00805">
    <property type="entry name" value="oat"/>
    <property type="match status" value="1"/>
</dbReference>
<evidence type="ECO:0000256" key="4">
    <source>
        <dbReference type="ARBA" id="ARBA00022692"/>
    </source>
</evidence>
<evidence type="ECO:0000256" key="2">
    <source>
        <dbReference type="ARBA" id="ARBA00009657"/>
    </source>
</evidence>
<feature type="transmembrane region" description="Helical" evidence="8">
    <location>
        <begin position="615"/>
        <end position="637"/>
    </location>
</feature>
<evidence type="ECO:0000256" key="3">
    <source>
        <dbReference type="ARBA" id="ARBA00022475"/>
    </source>
</evidence>
<feature type="transmembrane region" description="Helical" evidence="8">
    <location>
        <begin position="250"/>
        <end position="273"/>
    </location>
</feature>
<dbReference type="GeneID" id="20250945"/>
<dbReference type="InterPro" id="IPR036259">
    <property type="entry name" value="MFS_trans_sf"/>
</dbReference>
<keyword evidence="8" id="KW-0406">Ion transport</keyword>
<evidence type="ECO:0000256" key="7">
    <source>
        <dbReference type="ARBA" id="ARBA00023157"/>
    </source>
</evidence>
<evidence type="ECO:0000313" key="11">
    <source>
        <dbReference type="EMBL" id="ESO98163.1"/>
    </source>
</evidence>
<dbReference type="InterPro" id="IPR020846">
    <property type="entry name" value="MFS_dom"/>
</dbReference>
<dbReference type="Pfam" id="PF03137">
    <property type="entry name" value="OATP"/>
    <property type="match status" value="1"/>
</dbReference>
<protein>
    <recommendedName>
        <fullName evidence="8">Solute carrier organic anion transporter family member</fullName>
    </recommendedName>
</protein>
<reference evidence="11 12" key="1">
    <citation type="journal article" date="2013" name="Nature">
        <title>Insights into bilaterian evolution from three spiralian genomes.</title>
        <authorList>
            <person name="Simakov O."/>
            <person name="Marletaz F."/>
            <person name="Cho S.J."/>
            <person name="Edsinger-Gonzales E."/>
            <person name="Havlak P."/>
            <person name="Hellsten U."/>
            <person name="Kuo D.H."/>
            <person name="Larsson T."/>
            <person name="Lv J."/>
            <person name="Arendt D."/>
            <person name="Savage R."/>
            <person name="Osoegawa K."/>
            <person name="de Jong P."/>
            <person name="Grimwood J."/>
            <person name="Chapman J.A."/>
            <person name="Shapiro H."/>
            <person name="Aerts A."/>
            <person name="Otillar R.P."/>
            <person name="Terry A.Y."/>
            <person name="Boore J.L."/>
            <person name="Grigoriev I.V."/>
            <person name="Lindberg D.R."/>
            <person name="Seaver E.C."/>
            <person name="Weisblat D.A."/>
            <person name="Putnam N.H."/>
            <person name="Rokhsar D.S."/>
        </authorList>
    </citation>
    <scope>NUCLEOTIDE SEQUENCE [LARGE SCALE GENOMIC DNA]</scope>
</reference>
<dbReference type="OMA" id="CPETRIN"/>
<dbReference type="HOGENOM" id="CLU_008954_4_1_1"/>
<dbReference type="Proteomes" id="UP000030746">
    <property type="component" value="Unassembled WGS sequence"/>
</dbReference>
<feature type="domain" description="Kazal-like" evidence="10">
    <location>
        <begin position="442"/>
        <end position="497"/>
    </location>
</feature>
<organism evidence="11 12">
    <name type="scientific">Lottia gigantea</name>
    <name type="common">Giant owl limpet</name>
    <dbReference type="NCBI Taxonomy" id="225164"/>
    <lineage>
        <taxon>Eukaryota</taxon>
        <taxon>Metazoa</taxon>
        <taxon>Spiralia</taxon>
        <taxon>Lophotrochozoa</taxon>
        <taxon>Mollusca</taxon>
        <taxon>Gastropoda</taxon>
        <taxon>Patellogastropoda</taxon>
        <taxon>Lottioidea</taxon>
        <taxon>Lottiidae</taxon>
        <taxon>Lottia</taxon>
    </lineage>
</organism>
<evidence type="ECO:0000259" key="9">
    <source>
        <dbReference type="PROSITE" id="PS50850"/>
    </source>
</evidence>
<feature type="transmembrane region" description="Helical" evidence="8">
    <location>
        <begin position="108"/>
        <end position="128"/>
    </location>
</feature>
<dbReference type="OrthoDB" id="5062115at2759"/>
<feature type="transmembrane region" description="Helical" evidence="8">
    <location>
        <begin position="322"/>
        <end position="344"/>
    </location>
</feature>
<feature type="transmembrane region" description="Helical" evidence="8">
    <location>
        <begin position="356"/>
        <end position="381"/>
    </location>
</feature>
<keyword evidence="3" id="KW-1003">Cell membrane</keyword>
<accession>V4A2S3</accession>
<dbReference type="KEGG" id="lgi:LOTGIDRAFT_239068"/>
<feature type="transmembrane region" description="Helical" evidence="8">
    <location>
        <begin position="393"/>
        <end position="412"/>
    </location>
</feature>
<keyword evidence="4 8" id="KW-0812">Transmembrane</keyword>